<feature type="region of interest" description="Disordered" evidence="1">
    <location>
        <begin position="235"/>
        <end position="297"/>
    </location>
</feature>
<reference evidence="3" key="1">
    <citation type="submission" date="2014-01" db="EMBL/GenBank/DDBJ databases">
        <authorList>
            <person name="Brown-Elliot B."/>
            <person name="Wallace R."/>
            <person name="Lenaerts A."/>
            <person name="Ordway D."/>
            <person name="DeGroote M.A."/>
            <person name="Parker T."/>
            <person name="Sizemore C."/>
            <person name="Tallon L.J."/>
            <person name="Sadzewicz L.K."/>
            <person name="Sengamalay N."/>
            <person name="Fraser C.M."/>
            <person name="Hine E."/>
            <person name="Shefchek K.A."/>
            <person name="Das S.P."/>
            <person name="Tettelin H."/>
        </authorList>
    </citation>
    <scope>NUCLEOTIDE SEQUENCE [LARGE SCALE GENOMIC DNA]</scope>
    <source>
        <strain evidence="3">4042</strain>
    </source>
</reference>
<organism evidence="3">
    <name type="scientific">Mycobacterium xenopi 4042</name>
    <dbReference type="NCBI Taxonomy" id="1299334"/>
    <lineage>
        <taxon>Bacteria</taxon>
        <taxon>Bacillati</taxon>
        <taxon>Actinomycetota</taxon>
        <taxon>Actinomycetes</taxon>
        <taxon>Mycobacteriales</taxon>
        <taxon>Mycobacteriaceae</taxon>
        <taxon>Mycobacterium</taxon>
    </lineage>
</organism>
<feature type="domain" description="DUF3631" evidence="2">
    <location>
        <begin position="3"/>
        <end position="94"/>
    </location>
</feature>
<dbReference type="InterPro" id="IPR022081">
    <property type="entry name" value="DUF3631"/>
</dbReference>
<feature type="compositionally biased region" description="Basic and acidic residues" evidence="1">
    <location>
        <begin position="280"/>
        <end position="291"/>
    </location>
</feature>
<protein>
    <recommendedName>
        <fullName evidence="2">DUF3631 domain-containing protein</fullName>
    </recommendedName>
</protein>
<evidence type="ECO:0000259" key="2">
    <source>
        <dbReference type="Pfam" id="PF12307"/>
    </source>
</evidence>
<dbReference type="AlphaFoldDB" id="X8CFC4"/>
<evidence type="ECO:0000256" key="1">
    <source>
        <dbReference type="SAM" id="MobiDB-lite"/>
    </source>
</evidence>
<name>X8CFC4_MYCXE</name>
<sequence>MAAAEGNAEDASLGVRLLSDIRDVFAKQGQPFLSSTELVAELRRLEDSPWDDFELSARKLAYRLKDFGIKPERAERNTVRGYALTTLSDAFARYVRPQASNPSATQFDQHKRVDGSEGEDGSKRPQENKCPQETAGQNALRTGWTLVDGSPAVNGAAPSGFVPPAGPTAAMNVAFTSRLRATATAASKLLGRWARLRLMSCPIGSTRTKTRLARCAAGPSAPARATHTFPALGAPVTAPKPTSAPARDSAVTAASAHRPPAEPAATSVTVSTNTTWGCTTDERRPPADRRPPVGVFM</sequence>
<dbReference type="EMBL" id="JAOB01000032">
    <property type="protein sequence ID" value="EUA54521.1"/>
    <property type="molecule type" value="Genomic_DNA"/>
</dbReference>
<evidence type="ECO:0000313" key="3">
    <source>
        <dbReference type="EMBL" id="EUA54521.1"/>
    </source>
</evidence>
<feature type="compositionally biased region" description="Polar residues" evidence="1">
    <location>
        <begin position="98"/>
        <end position="107"/>
    </location>
</feature>
<dbReference type="Pfam" id="PF12307">
    <property type="entry name" value="DUF3631"/>
    <property type="match status" value="1"/>
</dbReference>
<dbReference type="PATRIC" id="fig|1299334.3.peg.3373"/>
<comment type="caution">
    <text evidence="3">The sequence shown here is derived from an EMBL/GenBank/DDBJ whole genome shotgun (WGS) entry which is preliminary data.</text>
</comment>
<feature type="region of interest" description="Disordered" evidence="1">
    <location>
        <begin position="98"/>
        <end position="135"/>
    </location>
</feature>
<gene>
    <name evidence="3" type="ORF">I553_1563</name>
</gene>
<proteinExistence type="predicted"/>
<feature type="compositionally biased region" description="Basic and acidic residues" evidence="1">
    <location>
        <begin position="108"/>
        <end position="127"/>
    </location>
</feature>
<feature type="compositionally biased region" description="Low complexity" evidence="1">
    <location>
        <begin position="264"/>
        <end position="275"/>
    </location>
</feature>
<accession>X8CFC4</accession>